<evidence type="ECO:0000256" key="2">
    <source>
        <dbReference type="ARBA" id="ARBA00022723"/>
    </source>
</evidence>
<dbReference type="EMBL" id="FWYB01000001">
    <property type="protein sequence ID" value="SMC58849.1"/>
    <property type="molecule type" value="Genomic_DNA"/>
</dbReference>
<dbReference type="InterPro" id="IPR013785">
    <property type="entry name" value="Aldolase_TIM"/>
</dbReference>
<evidence type="ECO:0000256" key="1">
    <source>
        <dbReference type="ARBA" id="ARBA00009405"/>
    </source>
</evidence>
<evidence type="ECO:0000259" key="4">
    <source>
        <dbReference type="PROSITE" id="PS50991"/>
    </source>
</evidence>
<dbReference type="PANTHER" id="PTHR42738:SF7">
    <property type="entry name" value="HYDROXYMETHYLGLUTARYL-COA LYASE"/>
    <property type="match status" value="1"/>
</dbReference>
<reference evidence="5 6" key="1">
    <citation type="submission" date="2017-04" db="EMBL/GenBank/DDBJ databases">
        <authorList>
            <person name="Afonso C.L."/>
            <person name="Miller P.J."/>
            <person name="Scott M.A."/>
            <person name="Spackman E."/>
            <person name="Goraichik I."/>
            <person name="Dimitrov K.M."/>
            <person name="Suarez D.L."/>
            <person name="Swayne D.E."/>
        </authorList>
    </citation>
    <scope>NUCLEOTIDE SEQUENCE [LARGE SCALE GENOMIC DNA]</scope>
    <source>
        <strain evidence="5 6">DSM 19625</strain>
    </source>
</reference>
<feature type="domain" description="Pyruvate carboxyltransferase" evidence="4">
    <location>
        <begin position="6"/>
        <end position="280"/>
    </location>
</feature>
<dbReference type="AlphaFoldDB" id="A0A1W2ADP7"/>
<evidence type="ECO:0000313" key="6">
    <source>
        <dbReference type="Proteomes" id="UP000192678"/>
    </source>
</evidence>
<evidence type="ECO:0000313" key="5">
    <source>
        <dbReference type="EMBL" id="SMC58849.1"/>
    </source>
</evidence>
<keyword evidence="3 5" id="KW-0456">Lyase</keyword>
<organism evidence="5 6">
    <name type="scientific">Pedobacter nyackensis</name>
    <dbReference type="NCBI Taxonomy" id="475255"/>
    <lineage>
        <taxon>Bacteria</taxon>
        <taxon>Pseudomonadati</taxon>
        <taxon>Bacteroidota</taxon>
        <taxon>Sphingobacteriia</taxon>
        <taxon>Sphingobacteriales</taxon>
        <taxon>Sphingobacteriaceae</taxon>
        <taxon>Pedobacter</taxon>
    </lineage>
</organism>
<dbReference type="GO" id="GO:0004419">
    <property type="term" value="F:hydroxymethylglutaryl-CoA lyase activity"/>
    <property type="evidence" value="ECO:0007669"/>
    <property type="project" value="TreeGrafter"/>
</dbReference>
<evidence type="ECO:0000256" key="3">
    <source>
        <dbReference type="ARBA" id="ARBA00023239"/>
    </source>
</evidence>
<comment type="similarity">
    <text evidence="1">Belongs to the HMG-CoA lyase family.</text>
</comment>
<dbReference type="GO" id="GO:0046951">
    <property type="term" value="P:ketone body biosynthetic process"/>
    <property type="evidence" value="ECO:0007669"/>
    <property type="project" value="TreeGrafter"/>
</dbReference>
<dbReference type="RefSeq" id="WP_084287081.1">
    <property type="nucleotide sequence ID" value="NZ_FWYB01000001.1"/>
</dbReference>
<dbReference type="GO" id="GO:0006552">
    <property type="term" value="P:L-leucine catabolic process"/>
    <property type="evidence" value="ECO:0007669"/>
    <property type="project" value="TreeGrafter"/>
</dbReference>
<dbReference type="PANTHER" id="PTHR42738">
    <property type="entry name" value="HYDROXYMETHYLGLUTARYL-COA LYASE"/>
    <property type="match status" value="1"/>
</dbReference>
<protein>
    <submittedName>
        <fullName evidence="5">Hydroxymethylglutaryl-CoA lyase</fullName>
    </submittedName>
</protein>
<dbReference type="SUPFAM" id="SSF51569">
    <property type="entry name" value="Aldolase"/>
    <property type="match status" value="1"/>
</dbReference>
<name>A0A1W2ADP7_9SPHI</name>
<gene>
    <name evidence="5" type="ORF">SAMN04488101_101515</name>
</gene>
<dbReference type="STRING" id="475255.SAMN04488101_101515"/>
<sequence>MTAQKPVKLIECPRDAMQGIHDFIDTDLKAAYINLLLQVGFDTIDFGSFVSPKAIPQLRDTAEVLSKLDLSNTQSKLLAIVANLRGAEEAASHPQISYLGFPFSISETFQQRNTNSSIAQSLDTVKNLLEICDRTNKTAVIYLSMGFGNPYGDEWNTEIVERWADELVGHGAKILALSDTTGVSTPEKIKEIVPPLIKRFESPELGVEIGLHLHSTPYTRFEKIEAAYESGCRRYDSALKGFGGCPMAADDLTGNMATEDLISYLNSKDEPLGLNMEKWQEAVAYAAKVFL</sequence>
<dbReference type="PROSITE" id="PS50991">
    <property type="entry name" value="PYR_CT"/>
    <property type="match status" value="1"/>
</dbReference>
<dbReference type="InterPro" id="IPR000891">
    <property type="entry name" value="PYR_CT"/>
</dbReference>
<dbReference type="CDD" id="cd07938">
    <property type="entry name" value="DRE_TIM_HMGL"/>
    <property type="match status" value="1"/>
</dbReference>
<keyword evidence="6" id="KW-1185">Reference proteome</keyword>
<dbReference type="Proteomes" id="UP000192678">
    <property type="component" value="Unassembled WGS sequence"/>
</dbReference>
<dbReference type="Gene3D" id="3.20.20.70">
    <property type="entry name" value="Aldolase class I"/>
    <property type="match status" value="1"/>
</dbReference>
<dbReference type="GO" id="GO:0046872">
    <property type="term" value="F:metal ion binding"/>
    <property type="evidence" value="ECO:0007669"/>
    <property type="project" value="UniProtKB-KW"/>
</dbReference>
<accession>A0A1W2ADP7</accession>
<proteinExistence type="inferred from homology"/>
<dbReference type="OrthoDB" id="9784013at2"/>
<dbReference type="InterPro" id="IPR043594">
    <property type="entry name" value="HMGL"/>
</dbReference>
<dbReference type="Pfam" id="PF00682">
    <property type="entry name" value="HMGL-like"/>
    <property type="match status" value="1"/>
</dbReference>
<keyword evidence="2" id="KW-0479">Metal-binding</keyword>